<dbReference type="Proteomes" id="UP000037151">
    <property type="component" value="Unassembled WGS sequence"/>
</dbReference>
<evidence type="ECO:0000313" key="1">
    <source>
        <dbReference type="EMBL" id="KND28714.1"/>
    </source>
</evidence>
<dbReference type="AlphaFoldDB" id="A0A0L0JTB1"/>
<organism evidence="1 2">
    <name type="scientific">Streptomyces acidiscabies</name>
    <dbReference type="NCBI Taxonomy" id="42234"/>
    <lineage>
        <taxon>Bacteria</taxon>
        <taxon>Bacillati</taxon>
        <taxon>Actinomycetota</taxon>
        <taxon>Actinomycetes</taxon>
        <taxon>Kitasatosporales</taxon>
        <taxon>Streptomycetaceae</taxon>
        <taxon>Streptomyces</taxon>
    </lineage>
</organism>
<reference evidence="2" key="1">
    <citation type="submission" date="2014-07" db="EMBL/GenBank/DDBJ databases">
        <title>Genome sequencing of plant-pathogenic Streptomyces species.</title>
        <authorList>
            <person name="Harrison J."/>
            <person name="Sapp M."/>
            <person name="Thwaites R."/>
            <person name="Studholme D.J."/>
        </authorList>
    </citation>
    <scope>NUCLEOTIDE SEQUENCE [LARGE SCALE GENOMIC DNA]</scope>
    <source>
        <strain evidence="2">NCPPB 4445</strain>
    </source>
</reference>
<evidence type="ECO:0000313" key="2">
    <source>
        <dbReference type="Proteomes" id="UP000037151"/>
    </source>
</evidence>
<dbReference type="OrthoDB" id="1488714at2"/>
<proteinExistence type="predicted"/>
<gene>
    <name evidence="1" type="ORF">IQ63_32920</name>
</gene>
<dbReference type="RefSeq" id="WP_050373872.1">
    <property type="nucleotide sequence ID" value="NZ_KQ257831.1"/>
</dbReference>
<name>A0A0L0JTB1_9ACTN</name>
<sequence length="743" mass="82826">MLQEKPPYYRIDDTLILGDHADPRQFYCMPLAPRFVTRADGALEVPSFQLIKFRSQTYSGGFADFDVHLGLTAVELADVTAALKSLAGLSQTPLVSPLPVVDGSVSLMLFGHGDQGGDGSVFVRTARHAAKPSLYGDNRAAFSVELDERGTTVLEQAMHGELSPIGVVYSLDYLALRPAYHVKLTIDWNRVQDILDTSFGHEGLFDSVQIQDVMERLEEERAIVYEVDTFIPEDDETGTFAQRRDAAAARARDMITDAFFESSLAPLREEPDGWDRAREVVSAFAPSRSTPSGAFAYRRTHYNRVDKKRLDVDLSERTTVRRTIYPQGHLSGLFREFGAGLDPDRLIISVDADDPWFARRRLKVVSQADFVHDPVRFVTASAAYGTTIKTVRLDAQHTEAELSWPSALADGAMVQPVDLTFTVDLVPADDGERPGRLSAPSVRVLGDIVAVEPRDLFAQEPIPLLTRPGFPFDRYPHIDVRLRYDDPVHRVRQDDVVRLSAQQPDATWHRFLVGDPAGPVFAEITYRGADQRDHVLPSAPLTAPQVDVADPFPARLRVAVVSALDFTQVERAWVDFSYDDPAHGVHAEDTVEISEDTPVVRPFVVDRVDPRAALVRYRMTLLMRDSTVFEGPWSTTLRPRVFVRADLRGHRAVTLCSPADFAAKGLERLHVEARAEDPVAGLSFADAFDFTGPGTTGVFEFDFVDPARDSYELKVRRLFRNGLSEEQDWTRFDDDAVTVPATT</sequence>
<dbReference type="PATRIC" id="fig|42234.21.peg.6776"/>
<protein>
    <submittedName>
        <fullName evidence="1">Uncharacterized protein</fullName>
    </submittedName>
</protein>
<comment type="caution">
    <text evidence="1">The sequence shown here is derived from an EMBL/GenBank/DDBJ whole genome shotgun (WGS) entry which is preliminary data.</text>
</comment>
<accession>A0A0L0JTB1</accession>
<dbReference type="EMBL" id="JPPY01000186">
    <property type="protein sequence ID" value="KND28714.1"/>
    <property type="molecule type" value="Genomic_DNA"/>
</dbReference>